<name>A0A0D6Q221_KOMEU</name>
<keyword evidence="1" id="KW-0472">Membrane</keyword>
<dbReference type="EMBL" id="BANI01000143">
    <property type="protein sequence ID" value="GAN97338.1"/>
    <property type="molecule type" value="Genomic_DNA"/>
</dbReference>
<organism evidence="2 3">
    <name type="scientific">Komagataeibacter europaeus NBRC 3261</name>
    <dbReference type="NCBI Taxonomy" id="1234669"/>
    <lineage>
        <taxon>Bacteria</taxon>
        <taxon>Pseudomonadati</taxon>
        <taxon>Pseudomonadota</taxon>
        <taxon>Alphaproteobacteria</taxon>
        <taxon>Acetobacterales</taxon>
        <taxon>Acetobacteraceae</taxon>
        <taxon>Komagataeibacter</taxon>
    </lineage>
</organism>
<evidence type="ECO:0000313" key="2">
    <source>
        <dbReference type="EMBL" id="GAN97338.1"/>
    </source>
</evidence>
<dbReference type="AlphaFoldDB" id="A0A0D6Q221"/>
<feature type="transmembrane region" description="Helical" evidence="1">
    <location>
        <begin position="20"/>
        <end position="41"/>
    </location>
</feature>
<proteinExistence type="predicted"/>
<evidence type="ECO:0000256" key="1">
    <source>
        <dbReference type="SAM" id="Phobius"/>
    </source>
</evidence>
<reference evidence="2 3" key="1">
    <citation type="submission" date="2012-11" db="EMBL/GenBank/DDBJ databases">
        <title>Whole genome sequence of Gluconacetobacter europaeus NBRC3261.</title>
        <authorList>
            <person name="Azuma Y."/>
            <person name="Higashiura N."/>
            <person name="Hirakawa H."/>
            <person name="Matsushita K."/>
        </authorList>
    </citation>
    <scope>NUCLEOTIDE SEQUENCE [LARGE SCALE GENOMIC DNA]</scope>
    <source>
        <strain evidence="2 3">NBRC 3261</strain>
    </source>
</reference>
<comment type="caution">
    <text evidence="2">The sequence shown here is derived from an EMBL/GenBank/DDBJ whole genome shotgun (WGS) entry which is preliminary data.</text>
</comment>
<sequence>MTRRPPDRTKAIDAAEVQRLASLGLSNVIIAEIMGISISTLQRRIKRDPAIADAIHHGLVAVKMRIRAELVKQAMQGNTRILLRLAEDLGVLSSQGITVKGDRANPVPVSVTDDKQAITQVTELITQLENAARAKPDPIIT</sequence>
<accession>A0A0D6Q221</accession>
<protein>
    <submittedName>
        <fullName evidence="2">Uncharacterized protein</fullName>
    </submittedName>
</protein>
<evidence type="ECO:0000313" key="3">
    <source>
        <dbReference type="Proteomes" id="UP000032675"/>
    </source>
</evidence>
<keyword evidence="1" id="KW-0812">Transmembrane</keyword>
<keyword evidence="1" id="KW-1133">Transmembrane helix</keyword>
<dbReference type="Proteomes" id="UP000032675">
    <property type="component" value="Unassembled WGS sequence"/>
</dbReference>
<gene>
    <name evidence="2" type="ORF">Geu3261_0163_005</name>
</gene>
<dbReference type="RefSeq" id="WP_048851852.1">
    <property type="nucleotide sequence ID" value="NZ_BANI01000143.1"/>
</dbReference>